<dbReference type="OrthoDB" id="360839at2759"/>
<protein>
    <recommendedName>
        <fullName evidence="9">Peptidase M48 domain-containing protein</fullName>
    </recommendedName>
</protein>
<keyword evidence="8" id="KW-0472">Membrane</keyword>
<evidence type="ECO:0000256" key="6">
    <source>
        <dbReference type="RuleBase" id="RU003983"/>
    </source>
</evidence>
<keyword evidence="3 6" id="KW-0378">Hydrolase</keyword>
<evidence type="ECO:0000256" key="2">
    <source>
        <dbReference type="ARBA" id="ARBA00022723"/>
    </source>
</evidence>
<evidence type="ECO:0000256" key="8">
    <source>
        <dbReference type="SAM" id="Phobius"/>
    </source>
</evidence>
<gene>
    <name evidence="10" type="ORF">TRFO_40472</name>
</gene>
<name>A0A1J4J6D9_9EUKA</name>
<evidence type="ECO:0000313" key="10">
    <source>
        <dbReference type="EMBL" id="OHS93235.1"/>
    </source>
</evidence>
<reference evidence="10" key="1">
    <citation type="submission" date="2016-10" db="EMBL/GenBank/DDBJ databases">
        <authorList>
            <person name="Benchimol M."/>
            <person name="Almeida L.G."/>
            <person name="Vasconcelos A.T."/>
            <person name="Perreira-Neves A."/>
            <person name="Rosa I.A."/>
            <person name="Tasca T."/>
            <person name="Bogo M.R."/>
            <person name="de Souza W."/>
        </authorList>
    </citation>
    <scope>NUCLEOTIDE SEQUENCE [LARGE SCALE GENOMIC DNA]</scope>
    <source>
        <strain evidence="10">K</strain>
    </source>
</reference>
<dbReference type="Proteomes" id="UP000179807">
    <property type="component" value="Unassembled WGS sequence"/>
</dbReference>
<dbReference type="GeneID" id="94847927"/>
<dbReference type="VEuPathDB" id="TrichDB:TRFO_40472"/>
<keyword evidence="8" id="KW-1133">Transmembrane helix</keyword>
<sequence length="436" mass="49364">MMYISPAIIPRIALISPSITIFLEIFINSVQYFHLLRSPDSNYHSISAYLSHISTLDSLRYEIVVDLLSLFSFLIVLLSISQLWNLSQSIWKFLLLYNITMFSLYQFPASIIKEYFVKGQTIDIFDLLTTEVYDLFNNLIGQAIVLLIADFVIRKSLPLPSSEPLQPTISDNNENNINQQNINNDNNNNNNNLPARSCCTGKLWIIFLIVSVCTVFIINVYAVDFIMMDKNNFVKLNNATVVKSIKNLTDHVNFPYEYVYMQVNGSPNAFFVGIFKKRIVIVKSLIDLIGDPPLLCAVVAHELGHWFHKDLVKSLFFSIFVMIVLTIYIYFTSNVGLSGFGLGHEIPSVIFLIVIAAAFELPQFLLMAIMNLLSRSFENSADCFAARLGYPIGEALTILTGSINYEIESAELYSLIAENHPSLSKRLININKCLAR</sequence>
<comment type="similarity">
    <text evidence="6">Belongs to the peptidase M48 family.</text>
</comment>
<dbReference type="GO" id="GO:0004222">
    <property type="term" value="F:metalloendopeptidase activity"/>
    <property type="evidence" value="ECO:0007669"/>
    <property type="project" value="InterPro"/>
</dbReference>
<evidence type="ECO:0000256" key="1">
    <source>
        <dbReference type="ARBA" id="ARBA00022670"/>
    </source>
</evidence>
<evidence type="ECO:0000256" key="4">
    <source>
        <dbReference type="ARBA" id="ARBA00022833"/>
    </source>
</evidence>
<feature type="transmembrane region" description="Helical" evidence="8">
    <location>
        <begin position="203"/>
        <end position="223"/>
    </location>
</feature>
<evidence type="ECO:0000256" key="7">
    <source>
        <dbReference type="SAM" id="MobiDB-lite"/>
    </source>
</evidence>
<evidence type="ECO:0000256" key="5">
    <source>
        <dbReference type="ARBA" id="ARBA00023049"/>
    </source>
</evidence>
<evidence type="ECO:0000256" key="3">
    <source>
        <dbReference type="ARBA" id="ARBA00022801"/>
    </source>
</evidence>
<dbReference type="EMBL" id="MLAK01001421">
    <property type="protein sequence ID" value="OHS93235.1"/>
    <property type="molecule type" value="Genomic_DNA"/>
</dbReference>
<feature type="transmembrane region" description="Helical" evidence="8">
    <location>
        <begin position="132"/>
        <end position="153"/>
    </location>
</feature>
<accession>A0A1J4J6D9</accession>
<feature type="transmembrane region" description="Helical" evidence="8">
    <location>
        <begin position="349"/>
        <end position="373"/>
    </location>
</feature>
<proteinExistence type="inferred from homology"/>
<keyword evidence="4 6" id="KW-0862">Zinc</keyword>
<evidence type="ECO:0000313" key="11">
    <source>
        <dbReference type="Proteomes" id="UP000179807"/>
    </source>
</evidence>
<dbReference type="GO" id="GO:0046872">
    <property type="term" value="F:metal ion binding"/>
    <property type="evidence" value="ECO:0007669"/>
    <property type="project" value="UniProtKB-KW"/>
</dbReference>
<dbReference type="GO" id="GO:0006508">
    <property type="term" value="P:proteolysis"/>
    <property type="evidence" value="ECO:0007669"/>
    <property type="project" value="UniProtKB-KW"/>
</dbReference>
<dbReference type="Pfam" id="PF01435">
    <property type="entry name" value="Peptidase_M48"/>
    <property type="match status" value="1"/>
</dbReference>
<keyword evidence="8" id="KW-0812">Transmembrane</keyword>
<feature type="region of interest" description="Disordered" evidence="7">
    <location>
        <begin position="166"/>
        <end position="190"/>
    </location>
</feature>
<dbReference type="RefSeq" id="XP_068346372.1">
    <property type="nucleotide sequence ID" value="XM_068513223.1"/>
</dbReference>
<keyword evidence="2" id="KW-0479">Metal-binding</keyword>
<dbReference type="PANTHER" id="PTHR10120">
    <property type="entry name" value="CAAX PRENYL PROTEASE 1"/>
    <property type="match status" value="1"/>
</dbReference>
<feature type="transmembrane region" description="Helical" evidence="8">
    <location>
        <begin position="315"/>
        <end position="337"/>
    </location>
</feature>
<dbReference type="InterPro" id="IPR001915">
    <property type="entry name" value="Peptidase_M48"/>
</dbReference>
<feature type="transmembrane region" description="Helical" evidence="8">
    <location>
        <begin position="12"/>
        <end position="33"/>
    </location>
</feature>
<organism evidence="10 11">
    <name type="scientific">Tritrichomonas foetus</name>
    <dbReference type="NCBI Taxonomy" id="1144522"/>
    <lineage>
        <taxon>Eukaryota</taxon>
        <taxon>Metamonada</taxon>
        <taxon>Parabasalia</taxon>
        <taxon>Tritrichomonadida</taxon>
        <taxon>Tritrichomonadidae</taxon>
        <taxon>Tritrichomonas</taxon>
    </lineage>
</organism>
<dbReference type="Gene3D" id="3.30.2010.10">
    <property type="entry name" value="Metalloproteases ('zincins'), catalytic domain"/>
    <property type="match status" value="1"/>
</dbReference>
<feature type="domain" description="Peptidase M48" evidence="9">
    <location>
        <begin position="237"/>
        <end position="431"/>
    </location>
</feature>
<dbReference type="AlphaFoldDB" id="A0A1J4J6D9"/>
<feature type="transmembrane region" description="Helical" evidence="8">
    <location>
        <begin position="93"/>
        <end position="112"/>
    </location>
</feature>
<feature type="transmembrane region" description="Helical" evidence="8">
    <location>
        <begin position="63"/>
        <end position="81"/>
    </location>
</feature>
<keyword evidence="11" id="KW-1185">Reference proteome</keyword>
<keyword evidence="1 6" id="KW-0645">Protease</keyword>
<comment type="caution">
    <text evidence="10">The sequence shown here is derived from an EMBL/GenBank/DDBJ whole genome shotgun (WGS) entry which is preliminary data.</text>
</comment>
<comment type="cofactor">
    <cofactor evidence="6">
        <name>Zn(2+)</name>
        <dbReference type="ChEBI" id="CHEBI:29105"/>
    </cofactor>
    <text evidence="6">Binds 1 zinc ion per subunit.</text>
</comment>
<evidence type="ECO:0000259" key="9">
    <source>
        <dbReference type="Pfam" id="PF01435"/>
    </source>
</evidence>
<keyword evidence="5 6" id="KW-0482">Metalloprotease</keyword>